<dbReference type="SMART" id="SM01178">
    <property type="entry name" value="DUF4217"/>
    <property type="match status" value="1"/>
</dbReference>
<feature type="region of interest" description="Disordered" evidence="13">
    <location>
        <begin position="555"/>
        <end position="589"/>
    </location>
</feature>
<keyword evidence="9" id="KW-0539">Nucleus</keyword>
<feature type="domain" description="Helicase ATP-binding" evidence="14">
    <location>
        <begin position="79"/>
        <end position="255"/>
    </location>
</feature>
<evidence type="ECO:0000256" key="11">
    <source>
        <dbReference type="RuleBase" id="RU000492"/>
    </source>
</evidence>
<organism evidence="17 18">
    <name type="scientific">Microthyrium microscopicum</name>
    <dbReference type="NCBI Taxonomy" id="703497"/>
    <lineage>
        <taxon>Eukaryota</taxon>
        <taxon>Fungi</taxon>
        <taxon>Dikarya</taxon>
        <taxon>Ascomycota</taxon>
        <taxon>Pezizomycotina</taxon>
        <taxon>Dothideomycetes</taxon>
        <taxon>Dothideomycetes incertae sedis</taxon>
        <taxon>Microthyriales</taxon>
        <taxon>Microthyriaceae</taxon>
        <taxon>Microthyrium</taxon>
    </lineage>
</organism>
<dbReference type="InterPro" id="IPR011545">
    <property type="entry name" value="DEAD/DEAH_box_helicase_dom"/>
</dbReference>
<comment type="domain">
    <text evidence="12">The Q motif is unique to and characteristic of the DEAD box family of RNA helicases and controls ATP binding and hydrolysis.</text>
</comment>
<feature type="compositionally biased region" description="Low complexity" evidence="13">
    <location>
        <begin position="555"/>
        <end position="567"/>
    </location>
</feature>
<feature type="region of interest" description="Disordered" evidence="13">
    <location>
        <begin position="489"/>
        <end position="537"/>
    </location>
</feature>
<evidence type="ECO:0000256" key="12">
    <source>
        <dbReference type="RuleBase" id="RU365068"/>
    </source>
</evidence>
<feature type="compositionally biased region" description="Acidic residues" evidence="13">
    <location>
        <begin position="512"/>
        <end position="524"/>
    </location>
</feature>
<accession>A0A6A6U7L2</accession>
<dbReference type="Gene3D" id="3.40.50.300">
    <property type="entry name" value="P-loop containing nucleotide triphosphate hydrolases"/>
    <property type="match status" value="2"/>
</dbReference>
<dbReference type="EC" id="3.6.4.13" evidence="12"/>
<dbReference type="InterPro" id="IPR014001">
    <property type="entry name" value="Helicase_ATP-bd"/>
</dbReference>
<comment type="function">
    <text evidence="12">RNA helicase.</text>
</comment>
<keyword evidence="4 11" id="KW-0547">Nucleotide-binding</keyword>
<feature type="compositionally biased region" description="Basic residues" evidence="13">
    <location>
        <begin position="1"/>
        <end position="11"/>
    </location>
</feature>
<keyword evidence="5 11" id="KW-0378">Hydrolase</keyword>
<evidence type="ECO:0000313" key="18">
    <source>
        <dbReference type="Proteomes" id="UP000799302"/>
    </source>
</evidence>
<evidence type="ECO:0000256" key="1">
    <source>
        <dbReference type="ARBA" id="ARBA00004604"/>
    </source>
</evidence>
<evidence type="ECO:0000256" key="10">
    <source>
        <dbReference type="PROSITE-ProRule" id="PRU00552"/>
    </source>
</evidence>
<dbReference type="PROSITE" id="PS51195">
    <property type="entry name" value="Q_MOTIF"/>
    <property type="match status" value="1"/>
</dbReference>
<sequence>MPAPKRKRPHPGKQAQQPQSKKRKRDDNEIPQLQKAVEELNLENAAYTRFADLPLSKPTLAGLKASHFTTLTDIQTRAIPLGLSGRDILGAAKTGSGKTLAFLIPVLENLYRRHHVGPDAGLGAMIISPTRELAIQIFEVLRNIGGHGHMFAAGLVIGGKSLIEEQNALVRMNIVVCTPGRMLQHLSQTAAFNVDDLQMLVLDEADRILDMGFQRDVDAIVDYLPKDRQTMLFSATQTKKVSDLARLSLKDPEYVSVHQEATTATPKGLQQNYCITPLPEKLDTLWSFIQSAKKSKTIVFLSAGKQVRFVYESFRRMQPGVPLLHLHGKQKQSTRLEITRRFSTATTSCLFATDVAARGLDFPAVDWVVQVDAPEDADTYIHRVGRTARYEREGRAILFLDPSEEEGMLKALGAKKVPVEKVNVKGKKKTSIKNALQNMCFKDSQLKYLGQKAFASYARSIYVQSDKVTFQMDKLALEEFADSMGLPGAPRIKFLKGDDPKARKNAPRAQLDDSDSSEAEDEEEEPKKATQPKTKIDRMFERQNMDVLASHRSKLLASDEASSSSDAASDEDDDLLTVKQRIPAEPAEAEEDVRMVNIAGVTGPVLVDSKRAEKRLTSKKAMLKLKDRGSKIVFDDEGNARPAYELETERDWQEKTKVVEARERFVDEERERVMAHDQLDKQVAKDKRVEKRIKRKIREKEERLGKMAGAEDGGEGEKEDLLQNFLDDAEGMVSDGSDRSEGEGSGADQVEEETARSKSKKQVKFAEQDEDMDFEDLEILAAGLIET</sequence>
<evidence type="ECO:0000256" key="7">
    <source>
        <dbReference type="ARBA" id="ARBA00022840"/>
    </source>
</evidence>
<dbReference type="SMART" id="SM00487">
    <property type="entry name" value="DEXDc"/>
    <property type="match status" value="1"/>
</dbReference>
<comment type="subcellular location">
    <subcellularLocation>
        <location evidence="1">Nucleus</location>
        <location evidence="1">Nucleolus</location>
    </subcellularLocation>
</comment>
<dbReference type="GO" id="GO:0003724">
    <property type="term" value="F:RNA helicase activity"/>
    <property type="evidence" value="ECO:0007669"/>
    <property type="project" value="UniProtKB-EC"/>
</dbReference>
<dbReference type="Pfam" id="PF00271">
    <property type="entry name" value="Helicase_C"/>
    <property type="match status" value="1"/>
</dbReference>
<evidence type="ECO:0000256" key="4">
    <source>
        <dbReference type="ARBA" id="ARBA00022741"/>
    </source>
</evidence>
<dbReference type="EMBL" id="MU004237">
    <property type="protein sequence ID" value="KAF2667616.1"/>
    <property type="molecule type" value="Genomic_DNA"/>
</dbReference>
<gene>
    <name evidence="17" type="ORF">BT63DRAFT_403188</name>
</gene>
<dbReference type="SUPFAM" id="SSF52540">
    <property type="entry name" value="P-loop containing nucleoside triphosphate hydrolases"/>
    <property type="match status" value="1"/>
</dbReference>
<dbReference type="SMART" id="SM00490">
    <property type="entry name" value="HELICc"/>
    <property type="match status" value="1"/>
</dbReference>
<dbReference type="InterPro" id="IPR000629">
    <property type="entry name" value="RNA-helicase_DEAD-box_CS"/>
</dbReference>
<dbReference type="InterPro" id="IPR001650">
    <property type="entry name" value="Helicase_C-like"/>
</dbReference>
<evidence type="ECO:0000259" key="14">
    <source>
        <dbReference type="PROSITE" id="PS51192"/>
    </source>
</evidence>
<keyword evidence="2" id="KW-0690">Ribosome biogenesis</keyword>
<dbReference type="GO" id="GO:0005524">
    <property type="term" value="F:ATP binding"/>
    <property type="evidence" value="ECO:0007669"/>
    <property type="project" value="UniProtKB-UniRule"/>
</dbReference>
<proteinExistence type="inferred from homology"/>
<evidence type="ECO:0000313" key="17">
    <source>
        <dbReference type="EMBL" id="KAF2667616.1"/>
    </source>
</evidence>
<evidence type="ECO:0000259" key="15">
    <source>
        <dbReference type="PROSITE" id="PS51194"/>
    </source>
</evidence>
<dbReference type="GO" id="GO:0006364">
    <property type="term" value="P:rRNA processing"/>
    <property type="evidence" value="ECO:0007669"/>
    <property type="project" value="UniProtKB-KW"/>
</dbReference>
<feature type="domain" description="DEAD-box RNA helicase Q" evidence="16">
    <location>
        <begin position="48"/>
        <end position="76"/>
    </location>
</feature>
<evidence type="ECO:0000256" key="13">
    <source>
        <dbReference type="SAM" id="MobiDB-lite"/>
    </source>
</evidence>
<feature type="domain" description="Helicase C-terminal" evidence="15">
    <location>
        <begin position="281"/>
        <end position="440"/>
    </location>
</feature>
<feature type="region of interest" description="Disordered" evidence="13">
    <location>
        <begin position="700"/>
        <end position="769"/>
    </location>
</feature>
<evidence type="ECO:0000256" key="9">
    <source>
        <dbReference type="ARBA" id="ARBA00023242"/>
    </source>
</evidence>
<dbReference type="PANTHER" id="PTHR24031">
    <property type="entry name" value="RNA HELICASE"/>
    <property type="match status" value="1"/>
</dbReference>
<dbReference type="GO" id="GO:0016787">
    <property type="term" value="F:hydrolase activity"/>
    <property type="evidence" value="ECO:0007669"/>
    <property type="project" value="UniProtKB-KW"/>
</dbReference>
<dbReference type="InterPro" id="IPR014014">
    <property type="entry name" value="RNA_helicase_DEAD_Q_motif"/>
</dbReference>
<dbReference type="PROSITE" id="PS51192">
    <property type="entry name" value="HELICASE_ATP_BIND_1"/>
    <property type="match status" value="1"/>
</dbReference>
<dbReference type="Pfam" id="PF00270">
    <property type="entry name" value="DEAD"/>
    <property type="match status" value="1"/>
</dbReference>
<evidence type="ECO:0000256" key="8">
    <source>
        <dbReference type="ARBA" id="ARBA00022884"/>
    </source>
</evidence>
<name>A0A6A6U7L2_9PEZI</name>
<evidence type="ECO:0000256" key="5">
    <source>
        <dbReference type="ARBA" id="ARBA00022801"/>
    </source>
</evidence>
<dbReference type="PROSITE" id="PS51194">
    <property type="entry name" value="HELICASE_CTER"/>
    <property type="match status" value="1"/>
</dbReference>
<keyword evidence="18" id="KW-1185">Reference proteome</keyword>
<comment type="catalytic activity">
    <reaction evidence="12">
        <text>ATP + H2O = ADP + phosphate + H(+)</text>
        <dbReference type="Rhea" id="RHEA:13065"/>
        <dbReference type="ChEBI" id="CHEBI:15377"/>
        <dbReference type="ChEBI" id="CHEBI:15378"/>
        <dbReference type="ChEBI" id="CHEBI:30616"/>
        <dbReference type="ChEBI" id="CHEBI:43474"/>
        <dbReference type="ChEBI" id="CHEBI:456216"/>
        <dbReference type="EC" id="3.6.4.13"/>
    </reaction>
</comment>
<protein>
    <recommendedName>
        <fullName evidence="12">ATP-dependent RNA helicase</fullName>
        <ecNumber evidence="12">3.6.4.13</ecNumber>
    </recommendedName>
</protein>
<dbReference type="InterPro" id="IPR027417">
    <property type="entry name" value="P-loop_NTPase"/>
</dbReference>
<dbReference type="GO" id="GO:0005730">
    <property type="term" value="C:nucleolus"/>
    <property type="evidence" value="ECO:0007669"/>
    <property type="project" value="UniProtKB-SubCell"/>
</dbReference>
<dbReference type="GO" id="GO:0003723">
    <property type="term" value="F:RNA binding"/>
    <property type="evidence" value="ECO:0007669"/>
    <property type="project" value="UniProtKB-UniRule"/>
</dbReference>
<keyword evidence="6 11" id="KW-0347">Helicase</keyword>
<evidence type="ECO:0000256" key="6">
    <source>
        <dbReference type="ARBA" id="ARBA00022806"/>
    </source>
</evidence>
<dbReference type="CDD" id="cd17941">
    <property type="entry name" value="DEADc_DDX10"/>
    <property type="match status" value="1"/>
</dbReference>
<comment type="similarity">
    <text evidence="11">Belongs to the DEAD box helicase family.</text>
</comment>
<dbReference type="Proteomes" id="UP000799302">
    <property type="component" value="Unassembled WGS sequence"/>
</dbReference>
<dbReference type="AlphaFoldDB" id="A0A6A6U7L2"/>
<dbReference type="PROSITE" id="PS00039">
    <property type="entry name" value="DEAD_ATP_HELICASE"/>
    <property type="match status" value="1"/>
</dbReference>
<keyword evidence="3" id="KW-0698">rRNA processing</keyword>
<dbReference type="CDD" id="cd18787">
    <property type="entry name" value="SF2_C_DEAD"/>
    <property type="match status" value="1"/>
</dbReference>
<dbReference type="InterPro" id="IPR025313">
    <property type="entry name" value="SPB4-like_CTE"/>
</dbReference>
<feature type="region of interest" description="Disordered" evidence="13">
    <location>
        <begin position="1"/>
        <end position="29"/>
    </location>
</feature>
<dbReference type="Pfam" id="PF13959">
    <property type="entry name" value="CTE_SPB4"/>
    <property type="match status" value="1"/>
</dbReference>
<feature type="short sequence motif" description="Q motif" evidence="10">
    <location>
        <begin position="48"/>
        <end position="76"/>
    </location>
</feature>
<dbReference type="OrthoDB" id="10259640at2759"/>
<evidence type="ECO:0000256" key="2">
    <source>
        <dbReference type="ARBA" id="ARBA00022517"/>
    </source>
</evidence>
<evidence type="ECO:0000256" key="3">
    <source>
        <dbReference type="ARBA" id="ARBA00022552"/>
    </source>
</evidence>
<keyword evidence="7 11" id="KW-0067">ATP-binding</keyword>
<keyword evidence="8 12" id="KW-0694">RNA-binding</keyword>
<evidence type="ECO:0000259" key="16">
    <source>
        <dbReference type="PROSITE" id="PS51195"/>
    </source>
</evidence>
<reference evidence="17" key="1">
    <citation type="journal article" date="2020" name="Stud. Mycol.">
        <title>101 Dothideomycetes genomes: a test case for predicting lifestyles and emergence of pathogens.</title>
        <authorList>
            <person name="Haridas S."/>
            <person name="Albert R."/>
            <person name="Binder M."/>
            <person name="Bloem J."/>
            <person name="Labutti K."/>
            <person name="Salamov A."/>
            <person name="Andreopoulos B."/>
            <person name="Baker S."/>
            <person name="Barry K."/>
            <person name="Bills G."/>
            <person name="Bluhm B."/>
            <person name="Cannon C."/>
            <person name="Castanera R."/>
            <person name="Culley D."/>
            <person name="Daum C."/>
            <person name="Ezra D."/>
            <person name="Gonzalez J."/>
            <person name="Henrissat B."/>
            <person name="Kuo A."/>
            <person name="Liang C."/>
            <person name="Lipzen A."/>
            <person name="Lutzoni F."/>
            <person name="Magnuson J."/>
            <person name="Mondo S."/>
            <person name="Nolan M."/>
            <person name="Ohm R."/>
            <person name="Pangilinan J."/>
            <person name="Park H.-J."/>
            <person name="Ramirez L."/>
            <person name="Alfaro M."/>
            <person name="Sun H."/>
            <person name="Tritt A."/>
            <person name="Yoshinaga Y."/>
            <person name="Zwiers L.-H."/>
            <person name="Turgeon B."/>
            <person name="Goodwin S."/>
            <person name="Spatafora J."/>
            <person name="Crous P."/>
            <person name="Grigoriev I."/>
        </authorList>
    </citation>
    <scope>NUCLEOTIDE SEQUENCE</scope>
    <source>
        <strain evidence="17">CBS 115976</strain>
    </source>
</reference>